<dbReference type="SUPFAM" id="SSF69065">
    <property type="entry name" value="RNase III domain-like"/>
    <property type="match status" value="2"/>
</dbReference>
<feature type="domain" description="RNase III" evidence="12">
    <location>
        <begin position="570"/>
        <end position="711"/>
    </location>
</feature>
<evidence type="ECO:0000259" key="12">
    <source>
        <dbReference type="PROSITE" id="PS50142"/>
    </source>
</evidence>
<dbReference type="CDD" id="cd00593">
    <property type="entry name" value="RIBOc"/>
    <property type="match status" value="2"/>
</dbReference>
<dbReference type="SUPFAM" id="SSF101690">
    <property type="entry name" value="PAZ domain"/>
    <property type="match status" value="1"/>
</dbReference>
<keyword evidence="4" id="KW-0677">Repeat</keyword>
<sequence length="982" mass="109303">MFLGTTKLKELHGTACIGALSGTWGDNPNGEVYQVYKMNFACNIKEVKYSSFILLLQSELDDDVGNVEVELFLVSKFVESSVSHCGTVHLDAQQVAKAKIFQELFFNGLFGKLFIKSSDGRKFLLETEQSLWEPSNMYLLLPLEPSDSSCEPYRVDWGGIESSVSVVEFLKKNAWLSSEKSEAKRKNSLVDRTASFMEDLDQTDLIHFANISISRSKLKDMVVVAIHTGRIYSVLAAVANTSAESPFQIDSEATVSPFSSFADYFHKKYGIVLVYPGQPLLLLKQSHNAYNLLVDFKKEGISCGMISKDSTMVARKPLNNVHMPPELLVCIDIRMDILKSFYLLPSLMHRLESLMLASQLRKEITSHSGYLHISSSLILEALTTLRCNESFSMERLELLGDSVLKYAVSCHLFLKYPKKHEGQLTGQRSQAVSNSALHKLGTNQHLQGYIRDGAFDPRRWTAPGQLSLRLCPCDHGVETSEVPLDKKFLTEDPKVVVGKHCDRGHRWMGSKTISDCVEALIGAYYVGGGFVAALKLMKWLGVKAMLETSLVEDAINTASLYSYTPKAKDIEDLELKLAYNFSVKGLLLEAITHATVQELDVGYSYQRLEFLGDSVLDILITWYLYQKHKDIDPGELTDLRSASVNNDNFAYAAVRRKLHVHLQHHSGYLESEISSFVKSVSNSCSLQGIKAPKVLGDLVESIAGAVLIDTKLNLDEVWKIFKPLLSPIVTPDKLELPPLRELIELCDSLGYFLKDHCMVKGDTVHAELRLQLKDELLVAEGSGQTRKNAKAQAALKLLKDLEKKGISSKKKEGTSLVDVPQSVGFDGDICSQANTTCPDMALCEKQKTICLNLKPDEALSVQSDCSTSACYSNKDIQVIGPINMKRGGPRISLYELCKKLQWPMPSFESIERKSKSLIECGEGSDKRKVYNSFASQISLTIPDYGMIELTGDERADKKSSLDSAALLMLYELERQGKIVIGN</sequence>
<evidence type="ECO:0000256" key="5">
    <source>
        <dbReference type="ARBA" id="ARBA00022741"/>
    </source>
</evidence>
<protein>
    <submittedName>
        <fullName evidence="14">Uncharacterized protein</fullName>
    </submittedName>
</protein>
<evidence type="ECO:0000256" key="7">
    <source>
        <dbReference type="ARBA" id="ARBA00022801"/>
    </source>
</evidence>
<comment type="caution">
    <text evidence="14">The sequence shown here is derived from an EMBL/GenBank/DDBJ whole genome shotgun (WGS) entry which is preliminary data.</text>
</comment>
<dbReference type="PROSITE" id="PS50137">
    <property type="entry name" value="DS_RBD"/>
    <property type="match status" value="1"/>
</dbReference>
<evidence type="ECO:0000256" key="10">
    <source>
        <dbReference type="PROSITE-ProRule" id="PRU00266"/>
    </source>
</evidence>
<dbReference type="PROSITE" id="PS50142">
    <property type="entry name" value="RNASE_3_2"/>
    <property type="match status" value="2"/>
</dbReference>
<dbReference type="InterPro" id="IPR014720">
    <property type="entry name" value="dsRBD_dom"/>
</dbReference>
<organism evidence="14 15">
    <name type="scientific">Datura stramonium</name>
    <name type="common">Jimsonweed</name>
    <name type="synonym">Common thornapple</name>
    <dbReference type="NCBI Taxonomy" id="4076"/>
    <lineage>
        <taxon>Eukaryota</taxon>
        <taxon>Viridiplantae</taxon>
        <taxon>Streptophyta</taxon>
        <taxon>Embryophyta</taxon>
        <taxon>Tracheophyta</taxon>
        <taxon>Spermatophyta</taxon>
        <taxon>Magnoliopsida</taxon>
        <taxon>eudicotyledons</taxon>
        <taxon>Gunneridae</taxon>
        <taxon>Pentapetalae</taxon>
        <taxon>asterids</taxon>
        <taxon>lamiids</taxon>
        <taxon>Solanales</taxon>
        <taxon>Solanaceae</taxon>
        <taxon>Solanoideae</taxon>
        <taxon>Datureae</taxon>
        <taxon>Datura</taxon>
    </lineage>
</organism>
<dbReference type="Pfam" id="PF02170">
    <property type="entry name" value="PAZ"/>
    <property type="match status" value="1"/>
</dbReference>
<dbReference type="Gene3D" id="1.10.1520.10">
    <property type="entry name" value="Ribonuclease III domain"/>
    <property type="match status" value="2"/>
</dbReference>
<evidence type="ECO:0000256" key="6">
    <source>
        <dbReference type="ARBA" id="ARBA00022759"/>
    </source>
</evidence>
<dbReference type="SMART" id="SM00535">
    <property type="entry name" value="RIBOc"/>
    <property type="match status" value="2"/>
</dbReference>
<gene>
    <name evidence="14" type="ORF">HAX54_006833</name>
</gene>
<comment type="cofactor">
    <cofactor evidence="2">
        <name>Mg(2+)</name>
        <dbReference type="ChEBI" id="CHEBI:18420"/>
    </cofactor>
</comment>
<evidence type="ECO:0000256" key="3">
    <source>
        <dbReference type="ARBA" id="ARBA00022722"/>
    </source>
</evidence>
<evidence type="ECO:0000259" key="11">
    <source>
        <dbReference type="PROSITE" id="PS50137"/>
    </source>
</evidence>
<comment type="cofactor">
    <cofactor evidence="1">
        <name>Mn(2+)</name>
        <dbReference type="ChEBI" id="CHEBI:29035"/>
    </cofactor>
</comment>
<evidence type="ECO:0000313" key="15">
    <source>
        <dbReference type="Proteomes" id="UP000823775"/>
    </source>
</evidence>
<name>A0ABS8TC74_DATST</name>
<keyword evidence="5" id="KW-0547">Nucleotide-binding</keyword>
<dbReference type="PANTHER" id="PTHR14950">
    <property type="entry name" value="DICER-RELATED"/>
    <property type="match status" value="1"/>
</dbReference>
<evidence type="ECO:0000256" key="2">
    <source>
        <dbReference type="ARBA" id="ARBA00001946"/>
    </source>
</evidence>
<evidence type="ECO:0000256" key="8">
    <source>
        <dbReference type="ARBA" id="ARBA00022884"/>
    </source>
</evidence>
<keyword evidence="15" id="KW-1185">Reference proteome</keyword>
<dbReference type="Proteomes" id="UP000823775">
    <property type="component" value="Unassembled WGS sequence"/>
</dbReference>
<dbReference type="PANTHER" id="PTHR14950:SF46">
    <property type="entry name" value="ENDORIBONUCLEASE DICER HOMOLOG 3"/>
    <property type="match status" value="1"/>
</dbReference>
<evidence type="ECO:0000313" key="14">
    <source>
        <dbReference type="EMBL" id="MCD7468513.1"/>
    </source>
</evidence>
<keyword evidence="8 10" id="KW-0694">RNA-binding</keyword>
<keyword evidence="9" id="KW-0464">Manganese</keyword>
<dbReference type="InterPro" id="IPR036389">
    <property type="entry name" value="RNase_III_sf"/>
</dbReference>
<evidence type="ECO:0000256" key="4">
    <source>
        <dbReference type="ARBA" id="ARBA00022737"/>
    </source>
</evidence>
<dbReference type="Pfam" id="PF00636">
    <property type="entry name" value="Ribonuclease_3"/>
    <property type="match status" value="2"/>
</dbReference>
<keyword evidence="3" id="KW-0540">Nuclease</keyword>
<dbReference type="InterPro" id="IPR000999">
    <property type="entry name" value="RNase_III_dom"/>
</dbReference>
<dbReference type="InterPro" id="IPR036085">
    <property type="entry name" value="PAZ_dom_sf"/>
</dbReference>
<evidence type="ECO:0000256" key="9">
    <source>
        <dbReference type="ARBA" id="ARBA00023211"/>
    </source>
</evidence>
<keyword evidence="6" id="KW-0255">Endonuclease</keyword>
<feature type="domain" description="PAZ" evidence="13">
    <location>
        <begin position="204"/>
        <end position="332"/>
    </location>
</feature>
<accession>A0ABS8TC74</accession>
<dbReference type="PROSITE" id="PS50821">
    <property type="entry name" value="PAZ"/>
    <property type="match status" value="1"/>
</dbReference>
<dbReference type="EMBL" id="JACEIK010001350">
    <property type="protein sequence ID" value="MCD7468513.1"/>
    <property type="molecule type" value="Genomic_DNA"/>
</dbReference>
<feature type="domain" description="DRBM" evidence="11">
    <location>
        <begin position="779"/>
        <end position="803"/>
    </location>
</feature>
<feature type="domain" description="RNase III" evidence="12">
    <location>
        <begin position="357"/>
        <end position="529"/>
    </location>
</feature>
<dbReference type="PROSITE" id="PS00517">
    <property type="entry name" value="RNASE_3_1"/>
    <property type="match status" value="1"/>
</dbReference>
<proteinExistence type="predicted"/>
<evidence type="ECO:0000256" key="1">
    <source>
        <dbReference type="ARBA" id="ARBA00001936"/>
    </source>
</evidence>
<dbReference type="Gene3D" id="3.30.160.20">
    <property type="match status" value="1"/>
</dbReference>
<evidence type="ECO:0000259" key="13">
    <source>
        <dbReference type="PROSITE" id="PS50821"/>
    </source>
</evidence>
<reference evidence="14 15" key="1">
    <citation type="journal article" date="2021" name="BMC Genomics">
        <title>Datura genome reveals duplications of psychoactive alkaloid biosynthetic genes and high mutation rate following tissue culture.</title>
        <authorList>
            <person name="Rajewski A."/>
            <person name="Carter-House D."/>
            <person name="Stajich J."/>
            <person name="Litt A."/>
        </authorList>
    </citation>
    <scope>NUCLEOTIDE SEQUENCE [LARGE SCALE GENOMIC DNA]</scope>
    <source>
        <strain evidence="14">AR-01</strain>
    </source>
</reference>
<dbReference type="InterPro" id="IPR003100">
    <property type="entry name" value="PAZ_dom"/>
</dbReference>
<dbReference type="Gene3D" id="2.170.260.10">
    <property type="entry name" value="paz domain"/>
    <property type="match status" value="1"/>
</dbReference>
<keyword evidence="7" id="KW-0378">Hydrolase</keyword>
<dbReference type="SMART" id="SM00949">
    <property type="entry name" value="PAZ"/>
    <property type="match status" value="1"/>
</dbReference>